<evidence type="ECO:0000256" key="4">
    <source>
        <dbReference type="ARBA" id="ARBA00022825"/>
    </source>
</evidence>
<dbReference type="EMBL" id="JACHHU010000036">
    <property type="protein sequence ID" value="MBB6544748.1"/>
    <property type="molecule type" value="Genomic_DNA"/>
</dbReference>
<dbReference type="InterPro" id="IPR047272">
    <property type="entry name" value="S49_SppA_C"/>
</dbReference>
<dbReference type="SUPFAM" id="SSF52096">
    <property type="entry name" value="ClpP/crotonase"/>
    <property type="match status" value="1"/>
</dbReference>
<protein>
    <submittedName>
        <fullName evidence="7">Protease-4</fullName>
        <ecNumber evidence="7">3.4.21.-</ecNumber>
    </submittedName>
</protein>
<keyword evidence="2 7" id="KW-0645">Protease</keyword>
<dbReference type="RefSeq" id="WP_184426157.1">
    <property type="nucleotide sequence ID" value="NZ_BAABLB010000034.1"/>
</dbReference>
<evidence type="ECO:0000313" key="8">
    <source>
        <dbReference type="Proteomes" id="UP000537141"/>
    </source>
</evidence>
<proteinExistence type="inferred from homology"/>
<dbReference type="GO" id="GO:0008236">
    <property type="term" value="F:serine-type peptidase activity"/>
    <property type="evidence" value="ECO:0007669"/>
    <property type="project" value="UniProtKB-KW"/>
</dbReference>
<dbReference type="GO" id="GO:0006508">
    <property type="term" value="P:proteolysis"/>
    <property type="evidence" value="ECO:0007669"/>
    <property type="project" value="UniProtKB-KW"/>
</dbReference>
<feature type="domain" description="Peptidase S49" evidence="6">
    <location>
        <begin position="144"/>
        <end position="284"/>
    </location>
</feature>
<dbReference type="EC" id="3.4.21.-" evidence="7"/>
<keyword evidence="5" id="KW-0472">Membrane</keyword>
<dbReference type="PANTHER" id="PTHR42987:SF8">
    <property type="entry name" value="PROTEINASE"/>
    <property type="match status" value="1"/>
</dbReference>
<dbReference type="Gene3D" id="6.20.330.10">
    <property type="match status" value="1"/>
</dbReference>
<keyword evidence="5" id="KW-0812">Transmembrane</keyword>
<keyword evidence="8" id="KW-1185">Reference proteome</keyword>
<dbReference type="PANTHER" id="PTHR42987">
    <property type="entry name" value="PEPTIDASE S49"/>
    <property type="match status" value="1"/>
</dbReference>
<keyword evidence="4" id="KW-0720">Serine protease</keyword>
<accession>A0A7X0NJX3</accession>
<keyword evidence="5" id="KW-1133">Transmembrane helix</keyword>
<reference evidence="7 8" key="1">
    <citation type="submission" date="2020-08" db="EMBL/GenBank/DDBJ databases">
        <title>Genomic Encyclopedia of Type Strains, Phase IV (KMG-IV): sequencing the most valuable type-strain genomes for metagenomic binning, comparative biology and taxonomic classification.</title>
        <authorList>
            <person name="Goeker M."/>
        </authorList>
    </citation>
    <scope>NUCLEOTIDE SEQUENCE [LARGE SCALE GENOMIC DNA]</scope>
    <source>
        <strain evidence="7 8">DSM 26287</strain>
    </source>
</reference>
<evidence type="ECO:0000256" key="5">
    <source>
        <dbReference type="SAM" id="Phobius"/>
    </source>
</evidence>
<evidence type="ECO:0000259" key="6">
    <source>
        <dbReference type="Pfam" id="PF01343"/>
    </source>
</evidence>
<dbReference type="InterPro" id="IPR029045">
    <property type="entry name" value="ClpP/crotonase-like_dom_sf"/>
</dbReference>
<keyword evidence="3 7" id="KW-0378">Hydrolase</keyword>
<organism evidence="7 8">
    <name type="scientific">Thalassotalea piscium</name>
    <dbReference type="NCBI Taxonomy" id="1230533"/>
    <lineage>
        <taxon>Bacteria</taxon>
        <taxon>Pseudomonadati</taxon>
        <taxon>Pseudomonadota</taxon>
        <taxon>Gammaproteobacteria</taxon>
        <taxon>Alteromonadales</taxon>
        <taxon>Colwelliaceae</taxon>
        <taxon>Thalassotalea</taxon>
    </lineage>
</organism>
<evidence type="ECO:0000256" key="3">
    <source>
        <dbReference type="ARBA" id="ARBA00022801"/>
    </source>
</evidence>
<evidence type="ECO:0000313" key="7">
    <source>
        <dbReference type="EMBL" id="MBB6544748.1"/>
    </source>
</evidence>
<dbReference type="CDD" id="cd07023">
    <property type="entry name" value="S49_Sppa_N_C"/>
    <property type="match status" value="1"/>
</dbReference>
<name>A0A7X0NJX3_9GAMM</name>
<comment type="caution">
    <text evidence="7">The sequence shown here is derived from an EMBL/GenBank/DDBJ whole genome shotgun (WGS) entry which is preliminary data.</text>
</comment>
<dbReference type="AlphaFoldDB" id="A0A7X0NJX3"/>
<comment type="similarity">
    <text evidence="1">Belongs to the peptidase S49 family.</text>
</comment>
<dbReference type="Gene3D" id="3.90.226.10">
    <property type="entry name" value="2-enoyl-CoA Hydratase, Chain A, domain 1"/>
    <property type="match status" value="1"/>
</dbReference>
<dbReference type="Pfam" id="PF01343">
    <property type="entry name" value="Peptidase_S49"/>
    <property type="match status" value="1"/>
</dbReference>
<dbReference type="InterPro" id="IPR002142">
    <property type="entry name" value="Peptidase_S49"/>
</dbReference>
<feature type="transmembrane region" description="Helical" evidence="5">
    <location>
        <begin position="43"/>
        <end position="60"/>
    </location>
</feature>
<dbReference type="Proteomes" id="UP000537141">
    <property type="component" value="Unassembled WGS sequence"/>
</dbReference>
<evidence type="ECO:0000256" key="1">
    <source>
        <dbReference type="ARBA" id="ARBA00008683"/>
    </source>
</evidence>
<sequence>MAEYPNKKDTDIHEQLLRTIKYTGQTNTALINLIAAQEKQGRIRMLFWILPIVFMIFFYAKQHIDQNNQFDDSGYVAQVILKGEIRMDSPTSGADSIIPALRQAFSDEKAKGVVLRISSPGGSPTQSILIHDELKKLQSEYPDKKFVVVGEEGLTSGAYWIAAAAKEIHVLPATFTGSIGVIFSFLDISKLADRFDVKRRIITAGENKHRIDMMIEPRDEDIEKINDLASQIHNQFIKVVTDSRGDRLKGDPKQLFSGDFWLGEQALKLGLVDSVTSTTALLNEKFGTENVKDYSRKPGFFDSIKPSNPLAYNALEGIRNFLTSNQSITVN</sequence>
<gene>
    <name evidence="7" type="ORF">HNQ55_003281</name>
</gene>
<evidence type="ECO:0000256" key="2">
    <source>
        <dbReference type="ARBA" id="ARBA00022670"/>
    </source>
</evidence>